<evidence type="ECO:0000313" key="5">
    <source>
        <dbReference type="EMBL" id="CCA15644.1"/>
    </source>
</evidence>
<gene>
    <name evidence="5" type="primary">AlNc14C13G1563</name>
    <name evidence="6" type="synonym">AlNc14C20G2068</name>
    <name evidence="5" type="ORF">ALNC14_017870</name>
    <name evidence="6" type="ORF">ALNC14_024360</name>
</gene>
<feature type="domain" description="EGF-like" evidence="4">
    <location>
        <begin position="173"/>
        <end position="218"/>
    </location>
</feature>
<feature type="chain" id="PRO_5007655318" evidence="3">
    <location>
        <begin position="23"/>
        <end position="372"/>
    </location>
</feature>
<organism evidence="5">
    <name type="scientific">Albugo laibachii Nc14</name>
    <dbReference type="NCBI Taxonomy" id="890382"/>
    <lineage>
        <taxon>Eukaryota</taxon>
        <taxon>Sar</taxon>
        <taxon>Stramenopiles</taxon>
        <taxon>Oomycota</taxon>
        <taxon>Peronosporomycetes</taxon>
        <taxon>Albuginales</taxon>
        <taxon>Albuginaceae</taxon>
        <taxon>Albugo</taxon>
    </lineage>
</organism>
<evidence type="ECO:0000256" key="1">
    <source>
        <dbReference type="PROSITE-ProRule" id="PRU00076"/>
    </source>
</evidence>
<keyword evidence="1" id="KW-1015">Disulfide bond</keyword>
<comment type="caution">
    <text evidence="1">Lacks conserved residue(s) required for the propagation of feature annotation.</text>
</comment>
<dbReference type="PROSITE" id="PS50026">
    <property type="entry name" value="EGF_3"/>
    <property type="match status" value="1"/>
</dbReference>
<keyword evidence="1" id="KW-0245">EGF-like domain</keyword>
<dbReference type="EMBL" id="FR824065">
    <property type="protein sequence ID" value="CCA16293.1"/>
    <property type="molecule type" value="Genomic_DNA"/>
</dbReference>
<sequence length="372" mass="39503">MQRAHLISLSILLSHFVGYASEDTLKFKYYCTSDAYCSSKFPGTVCISVEQYGEVIRKCTPDTLTRPACRHDHSGLCPSYQSPELGYLNAHCIFVADSTKLDKDSGSNRMLVSTDTENVTQTTTNHQERGADEEQEAEKHAEIVVGNKTVKGVFKCVDAADCVNQAYDPSNCEAAKCGHLAGSTNVCNFHGTCTYKTRTNITSRICACSAGFNGSKCERTQSSACDVDCGIGGDCVSGSCMCKAGYDGKSYEGKQGTADVRCTECTNDLGCQNDQPCDVETGTCNCGPGYNGPTCGSTEDKCTKKDCGRGNCQVSENGTAICYCPVCSPDCSPCTTSTCTDCISLSVQTELSKLLVLLCSSLGISTAFSASG</sequence>
<dbReference type="Gene3D" id="2.10.25.10">
    <property type="entry name" value="Laminin"/>
    <property type="match status" value="1"/>
</dbReference>
<proteinExistence type="predicted"/>
<dbReference type="HOGENOM" id="CLU_056107_0_0_1"/>
<dbReference type="PROSITE" id="PS01186">
    <property type="entry name" value="EGF_2"/>
    <property type="match status" value="2"/>
</dbReference>
<dbReference type="PROSITE" id="PS00022">
    <property type="entry name" value="EGF_1"/>
    <property type="match status" value="2"/>
</dbReference>
<dbReference type="InterPro" id="IPR000742">
    <property type="entry name" value="EGF"/>
</dbReference>
<evidence type="ECO:0000313" key="6">
    <source>
        <dbReference type="EMBL" id="CCA16293.1"/>
    </source>
</evidence>
<protein>
    <submittedName>
        <fullName evidence="5">Putative GPIanchored serine rich tenascinlike glycoprotein</fullName>
    </submittedName>
</protein>
<feature type="compositionally biased region" description="Basic and acidic residues" evidence="2">
    <location>
        <begin position="126"/>
        <end position="137"/>
    </location>
</feature>
<dbReference type="EMBL" id="FR824058">
    <property type="protein sequence ID" value="CCA15644.1"/>
    <property type="molecule type" value="Genomic_DNA"/>
</dbReference>
<dbReference type="SMART" id="SM00181">
    <property type="entry name" value="EGF"/>
    <property type="match status" value="3"/>
</dbReference>
<feature type="signal peptide" evidence="3">
    <location>
        <begin position="1"/>
        <end position="22"/>
    </location>
</feature>
<evidence type="ECO:0000259" key="4">
    <source>
        <dbReference type="PROSITE" id="PS50026"/>
    </source>
</evidence>
<reference evidence="5" key="2">
    <citation type="submission" date="2011-02" db="EMBL/GenBank/DDBJ databases">
        <authorList>
            <person name="MacLean D."/>
        </authorList>
    </citation>
    <scope>NUCLEOTIDE SEQUENCE</scope>
</reference>
<feature type="disulfide bond" evidence="1">
    <location>
        <begin position="208"/>
        <end position="217"/>
    </location>
</feature>
<reference evidence="5" key="1">
    <citation type="journal article" date="2011" name="PLoS Biol.">
        <title>Gene gain and loss during evolution of obligate parasitism in the white rust pathogen of Arabidopsis thaliana.</title>
        <authorList>
            <person name="Kemen E."/>
            <person name="Gardiner A."/>
            <person name="Schultz-Larsen T."/>
            <person name="Kemen A.C."/>
            <person name="Balmuth A.L."/>
            <person name="Robert-Seilaniantz A."/>
            <person name="Bailey K."/>
            <person name="Holub E."/>
            <person name="Studholme D.J."/>
            <person name="Maclean D."/>
            <person name="Jones J.D."/>
        </authorList>
    </citation>
    <scope>NUCLEOTIDE SEQUENCE</scope>
</reference>
<dbReference type="AlphaFoldDB" id="F0W3K1"/>
<evidence type="ECO:0000256" key="3">
    <source>
        <dbReference type="SAM" id="SignalP"/>
    </source>
</evidence>
<keyword evidence="3" id="KW-0732">Signal</keyword>
<feature type="region of interest" description="Disordered" evidence="2">
    <location>
        <begin position="118"/>
        <end position="137"/>
    </location>
</feature>
<accession>F0W3K1</accession>
<evidence type="ECO:0000256" key="2">
    <source>
        <dbReference type="SAM" id="MobiDB-lite"/>
    </source>
</evidence>
<name>F0W3K1_9STRA</name>